<comment type="caution">
    <text evidence="3">The sequence shown here is derived from an EMBL/GenBank/DDBJ whole genome shotgun (WGS) entry which is preliminary data.</text>
</comment>
<dbReference type="Gene3D" id="2.70.50.70">
    <property type="match status" value="1"/>
</dbReference>
<reference evidence="3" key="2">
    <citation type="submission" date="2023-05" db="EMBL/GenBank/DDBJ databases">
        <authorList>
            <consortium name="Lawrence Berkeley National Laboratory"/>
            <person name="Steindorff A."/>
            <person name="Hensen N."/>
            <person name="Bonometti L."/>
            <person name="Westerberg I."/>
            <person name="Brannstrom I.O."/>
            <person name="Guillou S."/>
            <person name="Cros-Aarteil S."/>
            <person name="Calhoun S."/>
            <person name="Haridas S."/>
            <person name="Kuo A."/>
            <person name="Mondo S."/>
            <person name="Pangilinan J."/>
            <person name="Riley R."/>
            <person name="Labutti K."/>
            <person name="Andreopoulos B."/>
            <person name="Lipzen A."/>
            <person name="Chen C."/>
            <person name="Yanf M."/>
            <person name="Daum C."/>
            <person name="Ng V."/>
            <person name="Clum A."/>
            <person name="Ohm R."/>
            <person name="Martin F."/>
            <person name="Silar P."/>
            <person name="Natvig D."/>
            <person name="Lalanne C."/>
            <person name="Gautier V."/>
            <person name="Ament-Velasquez S.L."/>
            <person name="Kruys A."/>
            <person name="Hutchinson M.I."/>
            <person name="Powell A.J."/>
            <person name="Barry K."/>
            <person name="Miller A.N."/>
            <person name="Grigoriev I.V."/>
            <person name="Debuchy R."/>
            <person name="Gladieux P."/>
            <person name="Thoren M.H."/>
            <person name="Johannesson H."/>
        </authorList>
    </citation>
    <scope>NUCLEOTIDE SEQUENCE</scope>
    <source>
        <strain evidence="3">PSN309</strain>
    </source>
</reference>
<keyword evidence="4" id="KW-1185">Reference proteome</keyword>
<sequence>MFTSASTAALAALLASSAHGHMIMDTPTPFNYKGTNPLVQVDPLNGANFPFPCQGNTEVVERTSVTAGGSQLVKFTGGAIHGGGSCQFAVTYENPPPADKSKWKTIYILIGGCPGEAAGNLPPTAPDADGRANSAQCGNDSGKECIRQFDIPFPKDLPNGNATFAWTWFNKIGNREIYMNCAPLSITGGSEDTAFFDDLPPLFLANIPGECTTNNGVLNIPNPGKFGKVLEQPAPDSEGSCPKAGGIPTFDGASDNGPPARENPAPVVSSSAPVVTAAPSATVAPSAPIESIIASVTERFSDVPAQETGIPVAAPIPEAPIDGGNGVTCSPDGAFFCIDSATFGHCVNGKAVPQAIAPGTTCSFGPAKRSAKFLSKLIGGNRVGPRA</sequence>
<evidence type="ECO:0000313" key="3">
    <source>
        <dbReference type="EMBL" id="KAK4185863.1"/>
    </source>
</evidence>
<dbReference type="PANTHER" id="PTHR36182">
    <property type="entry name" value="PROTEIN, PUTATIVE (AFU_ORTHOLOGUE AFUA_6G10930)-RELATED"/>
    <property type="match status" value="1"/>
</dbReference>
<gene>
    <name evidence="3" type="ORF">QBC35DRAFT_388590</name>
</gene>
<feature type="signal peptide" evidence="2">
    <location>
        <begin position="1"/>
        <end position="20"/>
    </location>
</feature>
<evidence type="ECO:0008006" key="5">
    <source>
        <dbReference type="Google" id="ProtNLM"/>
    </source>
</evidence>
<name>A0AAN6WQH1_9PEZI</name>
<reference evidence="3" key="1">
    <citation type="journal article" date="2023" name="Mol. Phylogenet. Evol.">
        <title>Genome-scale phylogeny and comparative genomics of the fungal order Sordariales.</title>
        <authorList>
            <person name="Hensen N."/>
            <person name="Bonometti L."/>
            <person name="Westerberg I."/>
            <person name="Brannstrom I.O."/>
            <person name="Guillou S."/>
            <person name="Cros-Aarteil S."/>
            <person name="Calhoun S."/>
            <person name="Haridas S."/>
            <person name="Kuo A."/>
            <person name="Mondo S."/>
            <person name="Pangilinan J."/>
            <person name="Riley R."/>
            <person name="LaButti K."/>
            <person name="Andreopoulos B."/>
            <person name="Lipzen A."/>
            <person name="Chen C."/>
            <person name="Yan M."/>
            <person name="Daum C."/>
            <person name="Ng V."/>
            <person name="Clum A."/>
            <person name="Steindorff A."/>
            <person name="Ohm R.A."/>
            <person name="Martin F."/>
            <person name="Silar P."/>
            <person name="Natvig D.O."/>
            <person name="Lalanne C."/>
            <person name="Gautier V."/>
            <person name="Ament-Velasquez S.L."/>
            <person name="Kruys A."/>
            <person name="Hutchinson M.I."/>
            <person name="Powell A.J."/>
            <person name="Barry K."/>
            <person name="Miller A.N."/>
            <person name="Grigoriev I.V."/>
            <person name="Debuchy R."/>
            <person name="Gladieux P."/>
            <person name="Hiltunen Thoren M."/>
            <person name="Johannesson H."/>
        </authorList>
    </citation>
    <scope>NUCLEOTIDE SEQUENCE</scope>
    <source>
        <strain evidence="3">PSN309</strain>
    </source>
</reference>
<protein>
    <recommendedName>
        <fullName evidence="5">Lytic polysaccharide monooxygenase</fullName>
    </recommendedName>
</protein>
<feature type="chain" id="PRO_5042831386" description="Lytic polysaccharide monooxygenase" evidence="2">
    <location>
        <begin position="21"/>
        <end position="387"/>
    </location>
</feature>
<dbReference type="EMBL" id="MU864438">
    <property type="protein sequence ID" value="KAK4185863.1"/>
    <property type="molecule type" value="Genomic_DNA"/>
</dbReference>
<keyword evidence="2" id="KW-0732">Signal</keyword>
<organism evidence="3 4">
    <name type="scientific">Podospora australis</name>
    <dbReference type="NCBI Taxonomy" id="1536484"/>
    <lineage>
        <taxon>Eukaryota</taxon>
        <taxon>Fungi</taxon>
        <taxon>Dikarya</taxon>
        <taxon>Ascomycota</taxon>
        <taxon>Pezizomycotina</taxon>
        <taxon>Sordariomycetes</taxon>
        <taxon>Sordariomycetidae</taxon>
        <taxon>Sordariales</taxon>
        <taxon>Podosporaceae</taxon>
        <taxon>Podospora</taxon>
    </lineage>
</organism>
<dbReference type="AlphaFoldDB" id="A0AAN6WQH1"/>
<evidence type="ECO:0000313" key="4">
    <source>
        <dbReference type="Proteomes" id="UP001302126"/>
    </source>
</evidence>
<dbReference type="Proteomes" id="UP001302126">
    <property type="component" value="Unassembled WGS sequence"/>
</dbReference>
<evidence type="ECO:0000256" key="1">
    <source>
        <dbReference type="SAM" id="MobiDB-lite"/>
    </source>
</evidence>
<accession>A0AAN6WQH1</accession>
<dbReference type="PANTHER" id="PTHR36182:SF2">
    <property type="entry name" value="LYTIC POLYSACCHARIDE MONOOXYGENASE"/>
    <property type="match status" value="1"/>
</dbReference>
<feature type="region of interest" description="Disordered" evidence="1">
    <location>
        <begin position="233"/>
        <end position="267"/>
    </location>
</feature>
<evidence type="ECO:0000256" key="2">
    <source>
        <dbReference type="SAM" id="SignalP"/>
    </source>
</evidence>
<proteinExistence type="predicted"/>